<gene>
    <name evidence="1" type="ORF">JG687_00016595</name>
</gene>
<protein>
    <submittedName>
        <fullName evidence="1">Uncharacterized protein</fullName>
    </submittedName>
</protein>
<evidence type="ECO:0000313" key="1">
    <source>
        <dbReference type="EMBL" id="KAG6946607.1"/>
    </source>
</evidence>
<dbReference type="Proteomes" id="UP000688947">
    <property type="component" value="Unassembled WGS sequence"/>
</dbReference>
<evidence type="ECO:0000313" key="2">
    <source>
        <dbReference type="Proteomes" id="UP000688947"/>
    </source>
</evidence>
<reference evidence="1" key="1">
    <citation type="submission" date="2021-01" db="EMBL/GenBank/DDBJ databases">
        <title>Phytophthora aleatoria, a newly-described species from Pinus radiata is distinct from Phytophthora cactorum isolates based on comparative genomics.</title>
        <authorList>
            <person name="Mcdougal R."/>
            <person name="Panda P."/>
            <person name="Williams N."/>
            <person name="Studholme D.J."/>
        </authorList>
    </citation>
    <scope>NUCLEOTIDE SEQUENCE</scope>
    <source>
        <strain evidence="1">NZFS 3830</strain>
    </source>
</reference>
<proteinExistence type="predicted"/>
<accession>A0A8T1TSU1</accession>
<dbReference type="AlphaFoldDB" id="A0A8T1TSU1"/>
<organism evidence="1 2">
    <name type="scientific">Phytophthora cactorum</name>
    <dbReference type="NCBI Taxonomy" id="29920"/>
    <lineage>
        <taxon>Eukaryota</taxon>
        <taxon>Sar</taxon>
        <taxon>Stramenopiles</taxon>
        <taxon>Oomycota</taxon>
        <taxon>Peronosporomycetes</taxon>
        <taxon>Peronosporales</taxon>
        <taxon>Peronosporaceae</taxon>
        <taxon>Phytophthora</taxon>
    </lineage>
</organism>
<sequence length="52" mass="5949">MILRVRIAVVHTPLPIIALINLTDWKLSKVKSSACSFVKKRMCNIENARTRL</sequence>
<name>A0A8T1TSU1_9STRA</name>
<dbReference type="EMBL" id="JAENGZ010001708">
    <property type="protein sequence ID" value="KAG6946607.1"/>
    <property type="molecule type" value="Genomic_DNA"/>
</dbReference>
<comment type="caution">
    <text evidence="1">The sequence shown here is derived from an EMBL/GenBank/DDBJ whole genome shotgun (WGS) entry which is preliminary data.</text>
</comment>